<reference evidence="3 4" key="3">
    <citation type="journal article" date="2019" name="Int. J. Syst. Evol. Microbiol.">
        <title>Anaerobacillus isosaccharinicus sp. nov., an alkaliphilic bacterium which degrades isosaccharinic acid.</title>
        <authorList>
            <person name="Bassil N.M."/>
            <person name="Lloyd J.R."/>
        </authorList>
    </citation>
    <scope>NUCLEOTIDE SEQUENCE [LARGE SCALE GENOMIC DNA]</scope>
    <source>
        <strain evidence="3 4">NB2006</strain>
    </source>
</reference>
<keyword evidence="4" id="KW-1185">Reference proteome</keyword>
<evidence type="ECO:0000313" key="3">
    <source>
        <dbReference type="EMBL" id="QOY35558.1"/>
    </source>
</evidence>
<dbReference type="AlphaFoldDB" id="A0A1S2LIH2"/>
<evidence type="ECO:0000313" key="2">
    <source>
        <dbReference type="EMBL" id="OIJ12201.1"/>
    </source>
</evidence>
<dbReference type="EMBL" id="LQXD01000129">
    <property type="protein sequence ID" value="OIJ12201.1"/>
    <property type="molecule type" value="Genomic_DNA"/>
</dbReference>
<reference evidence="3" key="4">
    <citation type="submission" date="2020-10" db="EMBL/GenBank/DDBJ databases">
        <authorList>
            <person name="Bassil N.M."/>
            <person name="Lloyd J.R."/>
        </authorList>
    </citation>
    <scope>NUCLEOTIDE SEQUENCE</scope>
    <source>
        <strain evidence="3">NB2006</strain>
    </source>
</reference>
<dbReference type="EMBL" id="CP063356">
    <property type="protein sequence ID" value="QOY35558.1"/>
    <property type="molecule type" value="Genomic_DNA"/>
</dbReference>
<organism evidence="2 4">
    <name type="scientific">Anaerobacillus isosaccharinicus</name>
    <dbReference type="NCBI Taxonomy" id="1532552"/>
    <lineage>
        <taxon>Bacteria</taxon>
        <taxon>Bacillati</taxon>
        <taxon>Bacillota</taxon>
        <taxon>Bacilli</taxon>
        <taxon>Bacillales</taxon>
        <taxon>Bacillaceae</taxon>
        <taxon>Anaerobacillus</taxon>
    </lineage>
</organism>
<dbReference type="Proteomes" id="UP000180175">
    <property type="component" value="Chromosome"/>
</dbReference>
<gene>
    <name evidence="3" type="ORF">AWH56_023245</name>
    <name evidence="2" type="ORF">AWH56_14645</name>
</gene>
<name>A0A1S2LIH2_9BACI</name>
<dbReference type="OrthoDB" id="2875393at2"/>
<accession>A0A1S2LIH2</accession>
<proteinExistence type="predicted"/>
<dbReference type="KEGG" id="aia:AWH56_023245"/>
<evidence type="ECO:0000313" key="4">
    <source>
        <dbReference type="Proteomes" id="UP000180175"/>
    </source>
</evidence>
<feature type="domain" description="Phage ABA sandwich" evidence="1">
    <location>
        <begin position="7"/>
        <end position="88"/>
    </location>
</feature>
<reference evidence="3 4" key="2">
    <citation type="journal article" date="2017" name="Genome Announc.">
        <title>Draft Genome Sequences of Four Alkaliphilic Bacteria Belonging to the Anaerobacillus Genus.</title>
        <authorList>
            <person name="Bassil N.M."/>
            <person name="Lloyd J.R."/>
        </authorList>
    </citation>
    <scope>NUCLEOTIDE SEQUENCE [LARGE SCALE GENOMIC DNA]</scope>
    <source>
        <strain evidence="3 4">NB2006</strain>
    </source>
</reference>
<reference evidence="2 4" key="1">
    <citation type="submission" date="2016-10" db="EMBL/GenBank/DDBJ databases">
        <title>Draft genome sequences of four alkaliphilic bacteria belonging to the Anaerobacillus genus.</title>
        <authorList>
            <person name="Bassil N.M."/>
            <person name="Lloyd J.R."/>
        </authorList>
    </citation>
    <scope>NUCLEOTIDE SEQUENCE [LARGE SCALE GENOMIC DNA]</scope>
    <source>
        <strain evidence="2 4">NB2006</strain>
    </source>
</reference>
<dbReference type="Pfam" id="PF18066">
    <property type="entry name" value="Phage_ABA_S"/>
    <property type="match status" value="1"/>
</dbReference>
<protein>
    <recommendedName>
        <fullName evidence="1">Phage ABA sandwich domain-containing protein</fullName>
    </recommendedName>
</protein>
<sequence>MNKTESIARKILGWKLNRWDRWYDYEKSVFIPTTDFQPEQELLHAMLIVERLEKFGFTFMKKGDSEVCFNDISATGETLAEAITNAAYSIVGQSSVFDSSKMWGKLC</sequence>
<dbReference type="RefSeq" id="WP_071317778.1">
    <property type="nucleotide sequence ID" value="NZ_CP063356.2"/>
</dbReference>
<evidence type="ECO:0000259" key="1">
    <source>
        <dbReference type="Pfam" id="PF18066"/>
    </source>
</evidence>
<dbReference type="InterPro" id="IPR041270">
    <property type="entry name" value="Phage_ABA_S"/>
</dbReference>